<dbReference type="AlphaFoldDB" id="A0A820RAX9"/>
<dbReference type="Proteomes" id="UP000663844">
    <property type="component" value="Unassembled WGS sequence"/>
</dbReference>
<evidence type="ECO:0000313" key="1">
    <source>
        <dbReference type="EMBL" id="CAF4435866.1"/>
    </source>
</evidence>
<gene>
    <name evidence="1" type="ORF">OXD698_LOCUS53518</name>
</gene>
<sequence>YYIVEYVKMSDQPSSSAKLKQFLSEEQIEVERQRRQADWERVRSAADPIGNIRKFDFI</sequence>
<evidence type="ECO:0000313" key="2">
    <source>
        <dbReference type="Proteomes" id="UP000663844"/>
    </source>
</evidence>
<feature type="non-terminal residue" evidence="1">
    <location>
        <position position="1"/>
    </location>
</feature>
<comment type="caution">
    <text evidence="1">The sequence shown here is derived from an EMBL/GenBank/DDBJ whole genome shotgun (WGS) entry which is preliminary data.</text>
</comment>
<reference evidence="1" key="1">
    <citation type="submission" date="2021-02" db="EMBL/GenBank/DDBJ databases">
        <authorList>
            <person name="Nowell W R."/>
        </authorList>
    </citation>
    <scope>NUCLEOTIDE SEQUENCE</scope>
</reference>
<name>A0A820RAX9_9BILA</name>
<proteinExistence type="predicted"/>
<organism evidence="1 2">
    <name type="scientific">Adineta steineri</name>
    <dbReference type="NCBI Taxonomy" id="433720"/>
    <lineage>
        <taxon>Eukaryota</taxon>
        <taxon>Metazoa</taxon>
        <taxon>Spiralia</taxon>
        <taxon>Gnathifera</taxon>
        <taxon>Rotifera</taxon>
        <taxon>Eurotatoria</taxon>
        <taxon>Bdelloidea</taxon>
        <taxon>Adinetida</taxon>
        <taxon>Adinetidae</taxon>
        <taxon>Adineta</taxon>
    </lineage>
</organism>
<protein>
    <submittedName>
        <fullName evidence="1">Uncharacterized protein</fullName>
    </submittedName>
</protein>
<accession>A0A820RAX9</accession>
<dbReference type="EMBL" id="CAJOAZ010030820">
    <property type="protein sequence ID" value="CAF4435866.1"/>
    <property type="molecule type" value="Genomic_DNA"/>
</dbReference>